<dbReference type="SUPFAM" id="SSF55729">
    <property type="entry name" value="Acyl-CoA N-acyltransferases (Nat)"/>
    <property type="match status" value="1"/>
</dbReference>
<dbReference type="PANTHER" id="PTHR43792">
    <property type="entry name" value="GNAT FAMILY, PUTATIVE (AFU_ORTHOLOGUE AFUA_3G00765)-RELATED-RELATED"/>
    <property type="match status" value="1"/>
</dbReference>
<feature type="domain" description="N-acetyltransferase" evidence="1">
    <location>
        <begin position="8"/>
        <end position="117"/>
    </location>
</feature>
<comment type="caution">
    <text evidence="2">The sequence shown here is derived from an EMBL/GenBank/DDBJ whole genome shotgun (WGS) entry which is preliminary data.</text>
</comment>
<proteinExistence type="predicted"/>
<dbReference type="STRING" id="249189.RV04_GL000863"/>
<dbReference type="PANTHER" id="PTHR43792:SF1">
    <property type="entry name" value="N-ACETYLTRANSFERASE DOMAIN-CONTAINING PROTEIN"/>
    <property type="match status" value="1"/>
</dbReference>
<keyword evidence="2" id="KW-0808">Transferase</keyword>
<gene>
    <name evidence="2" type="ORF">RV04_GL000863</name>
</gene>
<organism evidence="2 3">
    <name type="scientific">Enterococcus hermanniensis</name>
    <dbReference type="NCBI Taxonomy" id="249189"/>
    <lineage>
        <taxon>Bacteria</taxon>
        <taxon>Bacillati</taxon>
        <taxon>Bacillota</taxon>
        <taxon>Bacilli</taxon>
        <taxon>Lactobacillales</taxon>
        <taxon>Enterococcaceae</taxon>
        <taxon>Enterococcus</taxon>
    </lineage>
</organism>
<evidence type="ECO:0000259" key="1">
    <source>
        <dbReference type="Pfam" id="PF13302"/>
    </source>
</evidence>
<dbReference type="InterPro" id="IPR051531">
    <property type="entry name" value="N-acetyltransferase"/>
</dbReference>
<name>A0A1L8TQ29_9ENTE</name>
<sequence length="147" mass="17212">MLLGWGKIYTDIEVVRWYNRVQKEYNSNGYSYYIVEKKHLNQPVGIAGLLKTTINEREYTEIAYIIKKEFQGHGYATLISKQLIDLAFNKFKLTQVIAQSNPKNLASQKIIQNIGMTYEFSYLRQQNKQYVKHWVYSIKASSNASKD</sequence>
<keyword evidence="3" id="KW-1185">Reference proteome</keyword>
<accession>A0A1L8TQ29</accession>
<reference evidence="2 3" key="1">
    <citation type="submission" date="2014-12" db="EMBL/GenBank/DDBJ databases">
        <title>Draft genome sequences of 29 type strains of Enterococci.</title>
        <authorList>
            <person name="Zhong Z."/>
            <person name="Sun Z."/>
            <person name="Liu W."/>
            <person name="Zhang W."/>
            <person name="Zhang H."/>
        </authorList>
    </citation>
    <scope>NUCLEOTIDE SEQUENCE [LARGE SCALE GENOMIC DNA]</scope>
    <source>
        <strain evidence="2 3">DSM 17122</strain>
    </source>
</reference>
<protein>
    <submittedName>
        <fullName evidence="2">N-acetyltransferase</fullName>
    </submittedName>
</protein>
<dbReference type="Gene3D" id="3.40.630.30">
    <property type="match status" value="1"/>
</dbReference>
<dbReference type="InterPro" id="IPR000182">
    <property type="entry name" value="GNAT_dom"/>
</dbReference>
<dbReference type="Pfam" id="PF13302">
    <property type="entry name" value="Acetyltransf_3"/>
    <property type="match status" value="1"/>
</dbReference>
<evidence type="ECO:0000313" key="2">
    <source>
        <dbReference type="EMBL" id="OJG46435.1"/>
    </source>
</evidence>
<dbReference type="EMBL" id="JXKQ01000002">
    <property type="protein sequence ID" value="OJG46435.1"/>
    <property type="molecule type" value="Genomic_DNA"/>
</dbReference>
<dbReference type="InterPro" id="IPR016181">
    <property type="entry name" value="Acyl_CoA_acyltransferase"/>
</dbReference>
<dbReference type="GO" id="GO:0016747">
    <property type="term" value="F:acyltransferase activity, transferring groups other than amino-acyl groups"/>
    <property type="evidence" value="ECO:0007669"/>
    <property type="project" value="InterPro"/>
</dbReference>
<dbReference type="AlphaFoldDB" id="A0A1L8TQ29"/>
<evidence type="ECO:0000313" key="3">
    <source>
        <dbReference type="Proteomes" id="UP000182077"/>
    </source>
</evidence>
<dbReference type="Proteomes" id="UP000182077">
    <property type="component" value="Unassembled WGS sequence"/>
</dbReference>